<keyword evidence="1" id="KW-0472">Membrane</keyword>
<proteinExistence type="predicted"/>
<accession>A0ABR8QHK7</accession>
<comment type="caution">
    <text evidence="2">The sequence shown here is derived from an EMBL/GenBank/DDBJ whole genome shotgun (WGS) entry which is preliminary data.</text>
</comment>
<dbReference type="EMBL" id="JACSQV010000016">
    <property type="protein sequence ID" value="MBD7919870.1"/>
    <property type="molecule type" value="Genomic_DNA"/>
</dbReference>
<feature type="transmembrane region" description="Helical" evidence="1">
    <location>
        <begin position="47"/>
        <end position="68"/>
    </location>
</feature>
<name>A0ABR8QHK7_9CELL</name>
<evidence type="ECO:0008006" key="4">
    <source>
        <dbReference type="Google" id="ProtNLM"/>
    </source>
</evidence>
<organism evidence="2 3">
    <name type="scientific">Cellulomonas avistercoris</name>
    <dbReference type="NCBI Taxonomy" id="2762242"/>
    <lineage>
        <taxon>Bacteria</taxon>
        <taxon>Bacillati</taxon>
        <taxon>Actinomycetota</taxon>
        <taxon>Actinomycetes</taxon>
        <taxon>Micrococcales</taxon>
        <taxon>Cellulomonadaceae</taxon>
        <taxon>Cellulomonas</taxon>
    </lineage>
</organism>
<evidence type="ECO:0000313" key="2">
    <source>
        <dbReference type="EMBL" id="MBD7919870.1"/>
    </source>
</evidence>
<dbReference type="Proteomes" id="UP000604241">
    <property type="component" value="Unassembled WGS sequence"/>
</dbReference>
<evidence type="ECO:0000313" key="3">
    <source>
        <dbReference type="Proteomes" id="UP000604241"/>
    </source>
</evidence>
<feature type="transmembrane region" description="Helical" evidence="1">
    <location>
        <begin position="154"/>
        <end position="170"/>
    </location>
</feature>
<dbReference type="RefSeq" id="WP_191784518.1">
    <property type="nucleotide sequence ID" value="NZ_JACSQV010000016.1"/>
</dbReference>
<reference evidence="2 3" key="1">
    <citation type="submission" date="2020-08" db="EMBL/GenBank/DDBJ databases">
        <title>A Genomic Blueprint of the Chicken Gut Microbiome.</title>
        <authorList>
            <person name="Gilroy R."/>
            <person name="Ravi A."/>
            <person name="Getino M."/>
            <person name="Pursley I."/>
            <person name="Horton D.L."/>
            <person name="Alikhan N.-F."/>
            <person name="Baker D."/>
            <person name="Gharbi K."/>
            <person name="Hall N."/>
            <person name="Watson M."/>
            <person name="Adriaenssens E.M."/>
            <person name="Foster-Nyarko E."/>
            <person name="Jarju S."/>
            <person name="Secka A."/>
            <person name="Antonio M."/>
            <person name="Oren A."/>
            <person name="Chaudhuri R."/>
            <person name="La Ragione R.M."/>
            <person name="Hildebrand F."/>
            <person name="Pallen M.J."/>
        </authorList>
    </citation>
    <scope>NUCLEOTIDE SEQUENCE [LARGE SCALE GENOMIC DNA]</scope>
    <source>
        <strain evidence="2 3">Sa3CUA2</strain>
    </source>
</reference>
<gene>
    <name evidence="2" type="ORF">H9657_16480</name>
</gene>
<feature type="transmembrane region" description="Helical" evidence="1">
    <location>
        <begin position="80"/>
        <end position="97"/>
    </location>
</feature>
<keyword evidence="1" id="KW-0812">Transmembrane</keyword>
<evidence type="ECO:0000256" key="1">
    <source>
        <dbReference type="SAM" id="Phobius"/>
    </source>
</evidence>
<feature type="transmembrane region" description="Helical" evidence="1">
    <location>
        <begin position="127"/>
        <end position="142"/>
    </location>
</feature>
<keyword evidence="1" id="KW-1133">Transmembrane helix</keyword>
<feature type="transmembrane region" description="Helical" evidence="1">
    <location>
        <begin position="22"/>
        <end position="40"/>
    </location>
</feature>
<sequence length="230" mass="23424">MDDVGAGPGCEWSAAGPLVEPVSAVTSLAFVVAAAVVVALRRRAGLHVPAAYVVLVAGVGVGSVVQHGPDPAWSDPAHDLPLVGVLCFLATDGVAARRRTRRRWWWWALPTTALMVTVVVWPRAGDLAQVGVAVVAGLLLVLRARREPTVRGRIAVVLGLLGAGALVGSLSRTGGPLCDPSSVLQGHAVWHLAAASALAVLAPLVTLAGGPPPTAPAPPAPRRVHPPSPA</sequence>
<feature type="transmembrane region" description="Helical" evidence="1">
    <location>
        <begin position="104"/>
        <end position="121"/>
    </location>
</feature>
<protein>
    <recommendedName>
        <fullName evidence="4">Ceramidase</fullName>
    </recommendedName>
</protein>
<feature type="transmembrane region" description="Helical" evidence="1">
    <location>
        <begin position="190"/>
        <end position="209"/>
    </location>
</feature>
<keyword evidence="3" id="KW-1185">Reference proteome</keyword>